<evidence type="ECO:0000313" key="2">
    <source>
        <dbReference type="Proteomes" id="UP000275078"/>
    </source>
</evidence>
<evidence type="ECO:0000313" key="1">
    <source>
        <dbReference type="EMBL" id="RPA85716.1"/>
    </source>
</evidence>
<reference evidence="1 2" key="1">
    <citation type="journal article" date="2018" name="Nat. Ecol. Evol.">
        <title>Pezizomycetes genomes reveal the molecular basis of ectomycorrhizal truffle lifestyle.</title>
        <authorList>
            <person name="Murat C."/>
            <person name="Payen T."/>
            <person name="Noel B."/>
            <person name="Kuo A."/>
            <person name="Morin E."/>
            <person name="Chen J."/>
            <person name="Kohler A."/>
            <person name="Krizsan K."/>
            <person name="Balestrini R."/>
            <person name="Da Silva C."/>
            <person name="Montanini B."/>
            <person name="Hainaut M."/>
            <person name="Levati E."/>
            <person name="Barry K.W."/>
            <person name="Belfiori B."/>
            <person name="Cichocki N."/>
            <person name="Clum A."/>
            <person name="Dockter R.B."/>
            <person name="Fauchery L."/>
            <person name="Guy J."/>
            <person name="Iotti M."/>
            <person name="Le Tacon F."/>
            <person name="Lindquist E.A."/>
            <person name="Lipzen A."/>
            <person name="Malagnac F."/>
            <person name="Mello A."/>
            <person name="Molinier V."/>
            <person name="Miyauchi S."/>
            <person name="Poulain J."/>
            <person name="Riccioni C."/>
            <person name="Rubini A."/>
            <person name="Sitrit Y."/>
            <person name="Splivallo R."/>
            <person name="Traeger S."/>
            <person name="Wang M."/>
            <person name="Zifcakova L."/>
            <person name="Wipf D."/>
            <person name="Zambonelli A."/>
            <person name="Paolocci F."/>
            <person name="Nowrousian M."/>
            <person name="Ottonello S."/>
            <person name="Baldrian P."/>
            <person name="Spatafora J.W."/>
            <person name="Henrissat B."/>
            <person name="Nagy L.G."/>
            <person name="Aury J.M."/>
            <person name="Wincker P."/>
            <person name="Grigoriev I.V."/>
            <person name="Bonfante P."/>
            <person name="Martin F.M."/>
        </authorList>
    </citation>
    <scope>NUCLEOTIDE SEQUENCE [LARGE SCALE GENOMIC DNA]</scope>
    <source>
        <strain evidence="1 2">RN42</strain>
    </source>
</reference>
<sequence length="190" mass="21199">MGIFLVIGPSFPSWWPDESSLMATLANSNRRVEECDESGSGSGNGNGYGGWDGSQRECTACPETWCFRGGLEKVDGLRGADGSKKSVCCARCKRRVVVVVFCRLVCFFPPYYLVSVVVGVGRWYGAWKIRHQEAYLTSRSLNVSSSEIWSQRILSRCVVFPVGFRRFRQEGVFLKASSSLPWKLSLECVI</sequence>
<dbReference type="Proteomes" id="UP000275078">
    <property type="component" value="Unassembled WGS sequence"/>
</dbReference>
<gene>
    <name evidence="1" type="ORF">BJ508DRAFT_166832</name>
</gene>
<dbReference type="EMBL" id="ML119652">
    <property type="protein sequence ID" value="RPA85716.1"/>
    <property type="molecule type" value="Genomic_DNA"/>
</dbReference>
<organism evidence="1 2">
    <name type="scientific">Ascobolus immersus RN42</name>
    <dbReference type="NCBI Taxonomy" id="1160509"/>
    <lineage>
        <taxon>Eukaryota</taxon>
        <taxon>Fungi</taxon>
        <taxon>Dikarya</taxon>
        <taxon>Ascomycota</taxon>
        <taxon>Pezizomycotina</taxon>
        <taxon>Pezizomycetes</taxon>
        <taxon>Pezizales</taxon>
        <taxon>Ascobolaceae</taxon>
        <taxon>Ascobolus</taxon>
    </lineage>
</organism>
<name>A0A3N4IJA0_ASCIM</name>
<keyword evidence="2" id="KW-1185">Reference proteome</keyword>
<accession>A0A3N4IJA0</accession>
<protein>
    <submittedName>
        <fullName evidence="1">Uncharacterized protein</fullName>
    </submittedName>
</protein>
<dbReference type="AlphaFoldDB" id="A0A3N4IJA0"/>
<proteinExistence type="predicted"/>